<dbReference type="Gene3D" id="3.40.50.10140">
    <property type="entry name" value="Toll/interleukin-1 receptor homology (TIR) domain"/>
    <property type="match status" value="1"/>
</dbReference>
<protein>
    <recommendedName>
        <fullName evidence="1">TIR domain-containing protein</fullName>
    </recommendedName>
</protein>
<dbReference type="Proteomes" id="UP000677228">
    <property type="component" value="Unassembled WGS sequence"/>
</dbReference>
<feature type="domain" description="TIR" evidence="1">
    <location>
        <begin position="71"/>
        <end position="194"/>
    </location>
</feature>
<dbReference type="EMBL" id="CAJNOK010010357">
    <property type="protein sequence ID" value="CAF1113588.1"/>
    <property type="molecule type" value="Genomic_DNA"/>
</dbReference>
<dbReference type="PANTHER" id="PTHR46270:SF2">
    <property type="entry name" value="TIR DOMAIN-CONTAINING PROTEIN"/>
    <property type="match status" value="1"/>
</dbReference>
<evidence type="ECO:0000313" key="3">
    <source>
        <dbReference type="EMBL" id="CAF3882363.1"/>
    </source>
</evidence>
<gene>
    <name evidence="2" type="ORF">OVA965_LOCUS19859</name>
    <name evidence="3" type="ORF">TMI583_LOCUS20048</name>
</gene>
<dbReference type="Proteomes" id="UP000682733">
    <property type="component" value="Unassembled WGS sequence"/>
</dbReference>
<proteinExistence type="predicted"/>
<reference evidence="2" key="1">
    <citation type="submission" date="2021-02" db="EMBL/GenBank/DDBJ databases">
        <authorList>
            <person name="Nowell W R."/>
        </authorList>
    </citation>
    <scope>NUCLEOTIDE SEQUENCE</scope>
</reference>
<dbReference type="AlphaFoldDB" id="A0A8S2E7X7"/>
<evidence type="ECO:0000313" key="2">
    <source>
        <dbReference type="EMBL" id="CAF1113588.1"/>
    </source>
</evidence>
<dbReference type="Pfam" id="PF13676">
    <property type="entry name" value="TIR_2"/>
    <property type="match status" value="1"/>
</dbReference>
<accession>A0A8S2E7X7</accession>
<dbReference type="EMBL" id="CAJOBA010014136">
    <property type="protein sequence ID" value="CAF3882363.1"/>
    <property type="molecule type" value="Genomic_DNA"/>
</dbReference>
<dbReference type="GO" id="GO:0007165">
    <property type="term" value="P:signal transduction"/>
    <property type="evidence" value="ECO:0007669"/>
    <property type="project" value="InterPro"/>
</dbReference>
<organism evidence="2 4">
    <name type="scientific">Didymodactylos carnosus</name>
    <dbReference type="NCBI Taxonomy" id="1234261"/>
    <lineage>
        <taxon>Eukaryota</taxon>
        <taxon>Metazoa</taxon>
        <taxon>Spiralia</taxon>
        <taxon>Gnathifera</taxon>
        <taxon>Rotifera</taxon>
        <taxon>Eurotatoria</taxon>
        <taxon>Bdelloidea</taxon>
        <taxon>Philodinida</taxon>
        <taxon>Philodinidae</taxon>
        <taxon>Didymodactylos</taxon>
    </lineage>
</organism>
<dbReference type="SUPFAM" id="SSF52200">
    <property type="entry name" value="Toll/Interleukin receptor TIR domain"/>
    <property type="match status" value="1"/>
</dbReference>
<evidence type="ECO:0000313" key="4">
    <source>
        <dbReference type="Proteomes" id="UP000677228"/>
    </source>
</evidence>
<sequence length="212" mass="24958">MSKKSIQVPYKDVTTNFSQNMKQIGSIIHQNNHNNQFITQTEMSKALTRTHYTASPSQPVCVTTPSFLKPKIHDIMISYSHDDNDLCFKVYKRLLEHGFRIWIDKENMHGQQMNAMADAIESTHFVLLCMSESYMKSEYCEHEAKYAKQCKRTLIPLIMTKGFHPTGWLGFLTVDRKYINFTKYEFDEAISMLLDEIEMYRSVREQNWFKAQ</sequence>
<dbReference type="InterPro" id="IPR035897">
    <property type="entry name" value="Toll_tir_struct_dom_sf"/>
</dbReference>
<name>A0A8S2E7X7_9BILA</name>
<evidence type="ECO:0000259" key="1">
    <source>
        <dbReference type="PROSITE" id="PS50104"/>
    </source>
</evidence>
<dbReference type="PROSITE" id="PS50104">
    <property type="entry name" value="TIR"/>
    <property type="match status" value="1"/>
</dbReference>
<comment type="caution">
    <text evidence="2">The sequence shown here is derived from an EMBL/GenBank/DDBJ whole genome shotgun (WGS) entry which is preliminary data.</text>
</comment>
<dbReference type="PANTHER" id="PTHR46270">
    <property type="entry name" value="ARMADILLO-TYPE FOLD-RELATED"/>
    <property type="match status" value="1"/>
</dbReference>
<dbReference type="InterPro" id="IPR000157">
    <property type="entry name" value="TIR_dom"/>
</dbReference>